<evidence type="ECO:0000256" key="9">
    <source>
        <dbReference type="ARBA" id="ARBA00048478"/>
    </source>
</evidence>
<evidence type="ECO:0000256" key="6">
    <source>
        <dbReference type="ARBA" id="ARBA00022777"/>
    </source>
</evidence>
<sequence length="175" mass="19643">MRITVSGPPGSGTTSLSKQLSEKLSFELISAGEVFRSLAAERGLSLIEFGSLCESDPSVDRLIDERQKERGEAGDDIIVEGRLAGHMIDNADLRIWIAASVECRTQRISERENIDFEASKAETIVREKSEAERYRKYYGIEINDLSIYDLVINSEKWGREELAFVVNTAIENIKI</sequence>
<evidence type="ECO:0000256" key="2">
    <source>
        <dbReference type="ARBA" id="ARBA00011005"/>
    </source>
</evidence>
<keyword evidence="12" id="KW-1185">Reference proteome</keyword>
<dbReference type="STRING" id="679926.Mpet_2214"/>
<dbReference type="GO" id="GO:0036431">
    <property type="term" value="F:dCMP kinase activity"/>
    <property type="evidence" value="ECO:0007669"/>
    <property type="project" value="InterPro"/>
</dbReference>
<dbReference type="AlphaFoldDB" id="E1RKM3"/>
<keyword evidence="5 10" id="KW-0547">Nucleotide-binding</keyword>
<accession>E1RKM3</accession>
<dbReference type="SUPFAM" id="SSF52540">
    <property type="entry name" value="P-loop containing nucleoside triphosphate hydrolases"/>
    <property type="match status" value="1"/>
</dbReference>
<name>E1RKM3_METP4</name>
<evidence type="ECO:0000256" key="1">
    <source>
        <dbReference type="ARBA" id="ARBA00004496"/>
    </source>
</evidence>
<evidence type="ECO:0000256" key="7">
    <source>
        <dbReference type="ARBA" id="ARBA00022840"/>
    </source>
</evidence>
<dbReference type="HOGENOM" id="CLU_079959_1_0_2"/>
<keyword evidence="3 10" id="KW-0963">Cytoplasm</keyword>
<dbReference type="Proteomes" id="UP000006565">
    <property type="component" value="Chromosome"/>
</dbReference>
<comment type="subcellular location">
    <subcellularLocation>
        <location evidence="1 10">Cytoplasm</location>
    </subcellularLocation>
</comment>
<comment type="catalytic activity">
    <reaction evidence="9 10">
        <text>CMP + ATP = CDP + ADP</text>
        <dbReference type="Rhea" id="RHEA:11600"/>
        <dbReference type="ChEBI" id="CHEBI:30616"/>
        <dbReference type="ChEBI" id="CHEBI:58069"/>
        <dbReference type="ChEBI" id="CHEBI:60377"/>
        <dbReference type="ChEBI" id="CHEBI:456216"/>
        <dbReference type="EC" id="2.7.4.25"/>
    </reaction>
</comment>
<protein>
    <recommendedName>
        <fullName evidence="10">Cytidylate kinase</fullName>
        <shortName evidence="10">CK</shortName>
        <ecNumber evidence="10">2.7.4.25</ecNumber>
    </recommendedName>
    <alternativeName>
        <fullName evidence="10">Cytidine monophosphate kinase</fullName>
        <shortName evidence="10">CMP kinase</shortName>
    </alternativeName>
</protein>
<keyword evidence="6 10" id="KW-0418">Kinase</keyword>
<gene>
    <name evidence="10" type="primary">cmk</name>
    <name evidence="11" type="ordered locus">Mpet_2214</name>
</gene>
<dbReference type="CDD" id="cd02020">
    <property type="entry name" value="CMPK"/>
    <property type="match status" value="1"/>
</dbReference>
<dbReference type="NCBIfam" id="TIGR02173">
    <property type="entry name" value="cyt_kin_arch"/>
    <property type="match status" value="1"/>
</dbReference>
<proteinExistence type="inferred from homology"/>
<dbReference type="GeneID" id="9744699"/>
<evidence type="ECO:0000256" key="5">
    <source>
        <dbReference type="ARBA" id="ARBA00022741"/>
    </source>
</evidence>
<dbReference type="GO" id="GO:0036430">
    <property type="term" value="F:CMP kinase activity"/>
    <property type="evidence" value="ECO:0007669"/>
    <property type="project" value="RHEA"/>
</dbReference>
<dbReference type="KEGG" id="mpi:Mpet_2214"/>
<dbReference type="InterPro" id="IPR011892">
    <property type="entry name" value="Cyt_kin_arch"/>
</dbReference>
<keyword evidence="7 10" id="KW-0067">ATP-binding</keyword>
<evidence type="ECO:0000256" key="10">
    <source>
        <dbReference type="HAMAP-Rule" id="MF_00239"/>
    </source>
</evidence>
<dbReference type="EMBL" id="CP002117">
    <property type="protein sequence ID" value="ADN36962.1"/>
    <property type="molecule type" value="Genomic_DNA"/>
</dbReference>
<organism evidence="11 12">
    <name type="scientific">Methanolacinia petrolearia (strain DSM 11571 / OCM 486 / SEBR 4847)</name>
    <name type="common">Methanoplanus petrolearius</name>
    <dbReference type="NCBI Taxonomy" id="679926"/>
    <lineage>
        <taxon>Archaea</taxon>
        <taxon>Methanobacteriati</taxon>
        <taxon>Methanobacteriota</taxon>
        <taxon>Stenosarchaea group</taxon>
        <taxon>Methanomicrobia</taxon>
        <taxon>Methanomicrobiales</taxon>
        <taxon>Methanomicrobiaceae</taxon>
        <taxon>Methanolacinia</taxon>
    </lineage>
</organism>
<feature type="binding site" evidence="10">
    <location>
        <begin position="7"/>
        <end position="15"/>
    </location>
    <ligand>
        <name>ATP</name>
        <dbReference type="ChEBI" id="CHEBI:30616"/>
    </ligand>
</feature>
<dbReference type="HAMAP" id="MF_00239">
    <property type="entry name" value="Cytidyl_kinase_type2"/>
    <property type="match status" value="1"/>
</dbReference>
<comment type="catalytic activity">
    <reaction evidence="8 10">
        <text>dCMP + ATP = dCDP + ADP</text>
        <dbReference type="Rhea" id="RHEA:25094"/>
        <dbReference type="ChEBI" id="CHEBI:30616"/>
        <dbReference type="ChEBI" id="CHEBI:57566"/>
        <dbReference type="ChEBI" id="CHEBI:58593"/>
        <dbReference type="ChEBI" id="CHEBI:456216"/>
        <dbReference type="EC" id="2.7.4.25"/>
    </reaction>
</comment>
<dbReference type="Pfam" id="PF13189">
    <property type="entry name" value="Cytidylate_kin2"/>
    <property type="match status" value="1"/>
</dbReference>
<dbReference type="GO" id="GO:0005524">
    <property type="term" value="F:ATP binding"/>
    <property type="evidence" value="ECO:0007669"/>
    <property type="project" value="UniProtKB-UniRule"/>
</dbReference>
<evidence type="ECO:0000313" key="11">
    <source>
        <dbReference type="EMBL" id="ADN36962.1"/>
    </source>
</evidence>
<comment type="similarity">
    <text evidence="2 10">Belongs to the cytidylate kinase family. Type 2 subfamily.</text>
</comment>
<dbReference type="GO" id="GO:0006220">
    <property type="term" value="P:pyrimidine nucleotide metabolic process"/>
    <property type="evidence" value="ECO:0007669"/>
    <property type="project" value="UniProtKB-UniRule"/>
</dbReference>
<evidence type="ECO:0000256" key="8">
    <source>
        <dbReference type="ARBA" id="ARBA00047615"/>
    </source>
</evidence>
<dbReference type="EC" id="2.7.4.25" evidence="10"/>
<dbReference type="OrthoDB" id="31096at2157"/>
<dbReference type="RefSeq" id="WP_013330139.1">
    <property type="nucleotide sequence ID" value="NC_014507.1"/>
</dbReference>
<dbReference type="eggNOG" id="arCOG01037">
    <property type="taxonomic scope" value="Archaea"/>
</dbReference>
<keyword evidence="4 10" id="KW-0808">Transferase</keyword>
<evidence type="ECO:0000313" key="12">
    <source>
        <dbReference type="Proteomes" id="UP000006565"/>
    </source>
</evidence>
<dbReference type="InterPro" id="IPR027417">
    <property type="entry name" value="P-loop_NTPase"/>
</dbReference>
<dbReference type="Gene3D" id="3.40.50.300">
    <property type="entry name" value="P-loop containing nucleotide triphosphate hydrolases"/>
    <property type="match status" value="1"/>
</dbReference>
<evidence type="ECO:0000256" key="4">
    <source>
        <dbReference type="ARBA" id="ARBA00022679"/>
    </source>
</evidence>
<dbReference type="InterPro" id="IPR011994">
    <property type="entry name" value="Cytidylate_kinase_dom"/>
</dbReference>
<dbReference type="GO" id="GO:0005737">
    <property type="term" value="C:cytoplasm"/>
    <property type="evidence" value="ECO:0007669"/>
    <property type="project" value="UniProtKB-SubCell"/>
</dbReference>
<evidence type="ECO:0000256" key="3">
    <source>
        <dbReference type="ARBA" id="ARBA00022490"/>
    </source>
</evidence>
<reference evidence="11 12" key="1">
    <citation type="journal article" date="2010" name="Stand. Genomic Sci.">
        <title>Complete genome sequence of Methanoplanus petrolearius type strain (SEBR 4847).</title>
        <authorList>
            <person name="Brambilla E."/>
            <person name="Djao O.D."/>
            <person name="Daligault H."/>
            <person name="Lapidus A."/>
            <person name="Lucas S."/>
            <person name="Hammon N."/>
            <person name="Nolan M."/>
            <person name="Tice H."/>
            <person name="Cheng J.F."/>
            <person name="Han C."/>
            <person name="Tapia R."/>
            <person name="Goodwin L."/>
            <person name="Pitluck S."/>
            <person name="Liolios K."/>
            <person name="Ivanova N."/>
            <person name="Mavromatis K."/>
            <person name="Mikhailova N."/>
            <person name="Pati A."/>
            <person name="Chen A."/>
            <person name="Palaniappan K."/>
            <person name="Land M."/>
            <person name="Hauser L."/>
            <person name="Chang Y.J."/>
            <person name="Jeffries C.D."/>
            <person name="Rohde M."/>
            <person name="Spring S."/>
            <person name="Sikorski J."/>
            <person name="Goker M."/>
            <person name="Woyke T."/>
            <person name="Bristow J."/>
            <person name="Eisen J.A."/>
            <person name="Markowitz V."/>
            <person name="Hugenholtz P."/>
            <person name="Kyrpides N.C."/>
            <person name="Klenk H.P."/>
        </authorList>
    </citation>
    <scope>NUCLEOTIDE SEQUENCE [LARGE SCALE GENOMIC DNA]</scope>
    <source>
        <strain evidence="12">DSM 11571 / OCM 486 / SEBR 4847</strain>
    </source>
</reference>